<accession>A0A3B1E2T0</accession>
<dbReference type="InterPro" id="IPR053783">
    <property type="entry name" value="Dockerin_dom_GC-type"/>
</dbReference>
<dbReference type="InterPro" id="IPR027589">
    <property type="entry name" value="Choice_anch_B"/>
</dbReference>
<dbReference type="NCBIfam" id="TIGR04312">
    <property type="entry name" value="choice_anch_B"/>
    <property type="match status" value="1"/>
</dbReference>
<dbReference type="InterPro" id="IPR002105">
    <property type="entry name" value="Dockerin_1_rpt"/>
</dbReference>
<dbReference type="PROSITE" id="PS00018">
    <property type="entry name" value="EF_HAND_1"/>
    <property type="match status" value="2"/>
</dbReference>
<dbReference type="GO" id="GO:0004553">
    <property type="term" value="F:hydrolase activity, hydrolyzing O-glycosyl compounds"/>
    <property type="evidence" value="ECO:0007669"/>
    <property type="project" value="InterPro"/>
</dbReference>
<dbReference type="GO" id="GO:0005576">
    <property type="term" value="C:extracellular region"/>
    <property type="evidence" value="ECO:0007669"/>
    <property type="project" value="TreeGrafter"/>
</dbReference>
<proteinExistence type="predicted"/>
<feature type="region of interest" description="Disordered" evidence="1">
    <location>
        <begin position="536"/>
        <end position="558"/>
    </location>
</feature>
<evidence type="ECO:0000313" key="2">
    <source>
        <dbReference type="EMBL" id="VAX36297.1"/>
    </source>
</evidence>
<protein>
    <recommendedName>
        <fullName evidence="3">Choice-of-anchor B family protein</fullName>
    </recommendedName>
</protein>
<dbReference type="InterPro" id="IPR018247">
    <property type="entry name" value="EF_Hand_1_Ca_BS"/>
</dbReference>
<evidence type="ECO:0008006" key="3">
    <source>
        <dbReference type="Google" id="ProtNLM"/>
    </source>
</evidence>
<dbReference type="InterPro" id="IPR011048">
    <property type="entry name" value="Haem_d1_sf"/>
</dbReference>
<sequence>MSRCRRSALVLPVLLLAAGAAAAGDPPVTTAGDEDLLKLLSREETPPNEPGDDNSRAFASQNMSLLAHLTLADFPGGSTSGNDCWGYVSPSGREYAIMGLERGYGFVEVTDPSNPVIVGYVSGPSSLWHDIKVIGDRAYGVSEGGSGIQVIDLSDLDNGNVSLVRNKTQQGHSSTHNIVANPDSGYLYLVGANIQNGGLVAVSTADPDDPIIVGAWNTMYVHDAQVVSYDSGPYAGREIAFCLSGFSSGWSQTGLRIVDVTDKNNMFTMATVSWSGARYAHQGWLSEDRQFFYVNDELDEGDSVSVTTTRVFDVSDLTDPTFQGTFTTGLASIDHNLYTHNGLIFQSNYRSGLRVFDATDPINPTEIAWFDTYPSSDSVGFNGTWSNYPYLPSGTILISDIERGLFVVSLDGVSLELLDAPTQLDPNTPATVTVEITESFGTYDPDSVTLQYSLNGGPFLPAPMPDNGNNIHAADLPGAACFDTYEYYVSAFMTGGNEVTSQTISALVAGEQIISVDYDAESNSGWTVGDAGDSASTGVWNRMNPSPTDAQPGDDVSSDGTQCWVTDGRGGGLGDYDVDGGKTTLKSPVYDLAALNDPWLGVWVWYSNDKGGDPNNDTFRIDFSSNGGSTWTNAKTLGPADEFTSGGWFYHEFRIADTVTPTSTFRARFVAEDAASGSIVEGAVDELMIFDYNCNDCIADFNSDGSVNTQDVLAFLNAWNAGDSSADINGDGDINTQDVLAFLNLWNAGC</sequence>
<dbReference type="InterPro" id="IPR036439">
    <property type="entry name" value="Dockerin_dom_sf"/>
</dbReference>
<dbReference type="AlphaFoldDB" id="A0A3B1E2T0"/>
<dbReference type="Gene3D" id="1.10.1330.10">
    <property type="entry name" value="Dockerin domain"/>
    <property type="match status" value="1"/>
</dbReference>
<dbReference type="SUPFAM" id="SSF51004">
    <property type="entry name" value="C-terminal (heme d1) domain of cytochrome cd1-nitrite reductase"/>
    <property type="match status" value="1"/>
</dbReference>
<feature type="compositionally biased region" description="Polar residues" evidence="1">
    <location>
        <begin position="536"/>
        <end position="549"/>
    </location>
</feature>
<name>A0A3B1E2T0_9ZZZZ</name>
<evidence type="ECO:0000256" key="1">
    <source>
        <dbReference type="SAM" id="MobiDB-lite"/>
    </source>
</evidence>
<reference evidence="2" key="1">
    <citation type="submission" date="2018-06" db="EMBL/GenBank/DDBJ databases">
        <authorList>
            <person name="Zhirakovskaya E."/>
        </authorList>
    </citation>
    <scope>NUCLEOTIDE SEQUENCE</scope>
</reference>
<dbReference type="GO" id="GO:0000272">
    <property type="term" value="P:polysaccharide catabolic process"/>
    <property type="evidence" value="ECO:0007669"/>
    <property type="project" value="InterPro"/>
</dbReference>
<dbReference type="NCBIfam" id="NF041540">
    <property type="entry name" value="dockerin_GC"/>
    <property type="match status" value="1"/>
</dbReference>
<dbReference type="Pfam" id="PF00404">
    <property type="entry name" value="Dockerin_1"/>
    <property type="match status" value="1"/>
</dbReference>
<dbReference type="SUPFAM" id="SSF63446">
    <property type="entry name" value="Type I dockerin domain"/>
    <property type="match status" value="1"/>
</dbReference>
<dbReference type="PANTHER" id="PTHR38787">
    <property type="entry name" value="REGULATORY P DOMAIN-CONTAINING PROTEIN"/>
    <property type="match status" value="1"/>
</dbReference>
<dbReference type="PANTHER" id="PTHR38787:SF3">
    <property type="entry name" value="REGULATORY P DOMAIN-CONTAINING PROTEIN"/>
    <property type="match status" value="1"/>
</dbReference>
<gene>
    <name evidence="2" type="ORF">MNBD_PLANCTO03-551</name>
</gene>
<dbReference type="EMBL" id="UOGK01000050">
    <property type="protein sequence ID" value="VAX36297.1"/>
    <property type="molecule type" value="Genomic_DNA"/>
</dbReference>
<organism evidence="2">
    <name type="scientific">hydrothermal vent metagenome</name>
    <dbReference type="NCBI Taxonomy" id="652676"/>
    <lineage>
        <taxon>unclassified sequences</taxon>
        <taxon>metagenomes</taxon>
        <taxon>ecological metagenomes</taxon>
    </lineage>
</organism>